<evidence type="ECO:0000313" key="3">
    <source>
        <dbReference type="Proteomes" id="UP000663881"/>
    </source>
</evidence>
<organism evidence="2 3">
    <name type="scientific">Adineta steineri</name>
    <dbReference type="NCBI Taxonomy" id="433720"/>
    <lineage>
        <taxon>Eukaryota</taxon>
        <taxon>Metazoa</taxon>
        <taxon>Spiralia</taxon>
        <taxon>Gnathifera</taxon>
        <taxon>Rotifera</taxon>
        <taxon>Eurotatoria</taxon>
        <taxon>Bdelloidea</taxon>
        <taxon>Adinetida</taxon>
        <taxon>Adinetidae</taxon>
        <taxon>Adineta</taxon>
    </lineage>
</organism>
<dbReference type="EMBL" id="CAJOAY010006084">
    <property type="protein sequence ID" value="CAF4129350.1"/>
    <property type="molecule type" value="Genomic_DNA"/>
</dbReference>
<reference evidence="2" key="1">
    <citation type="submission" date="2021-02" db="EMBL/GenBank/DDBJ databases">
        <authorList>
            <person name="Nowell W R."/>
        </authorList>
    </citation>
    <scope>NUCLEOTIDE SEQUENCE</scope>
</reference>
<proteinExistence type="predicted"/>
<name>A0A819WN82_9BILA</name>
<accession>A0A819WN82</accession>
<dbReference type="AlphaFoldDB" id="A0A819WN82"/>
<gene>
    <name evidence="2" type="ORF">OKA104_LOCUS37169</name>
    <name evidence="1" type="ORF">VCS650_LOCUS29199</name>
</gene>
<dbReference type="EMBL" id="CAJNON010000447">
    <property type="protein sequence ID" value="CAF1267020.1"/>
    <property type="molecule type" value="Genomic_DNA"/>
</dbReference>
<evidence type="ECO:0000313" key="1">
    <source>
        <dbReference type="EMBL" id="CAF1267020.1"/>
    </source>
</evidence>
<dbReference type="Proteomes" id="UP000663881">
    <property type="component" value="Unassembled WGS sequence"/>
</dbReference>
<dbReference type="Proteomes" id="UP000663891">
    <property type="component" value="Unassembled WGS sequence"/>
</dbReference>
<protein>
    <submittedName>
        <fullName evidence="2">Uncharacterized protein</fullName>
    </submittedName>
</protein>
<evidence type="ECO:0000313" key="2">
    <source>
        <dbReference type="EMBL" id="CAF4129350.1"/>
    </source>
</evidence>
<sequence length="117" mass="13616">MQTKPGCSKEDAFRENTDKKLLDSWKNVLIKIPTVWNVDEQYMKNATKYGIGEIYRQVKDLEKAGHTEKVKEFHEKMIKQYGEDDISVRKGREIIFTTTGLLKSPLTCELLSKMKKC</sequence>
<comment type="caution">
    <text evidence="2">The sequence shown here is derived from an EMBL/GenBank/DDBJ whole genome shotgun (WGS) entry which is preliminary data.</text>
</comment>